<feature type="compositionally biased region" description="Polar residues" evidence="6">
    <location>
        <begin position="65"/>
        <end position="84"/>
    </location>
</feature>
<sequence>MPLKAKDLRNMELKDLKEKLDELSEDLLKHKAESRMGTIKNTSAIRNVKKDIARVLTVMNEKKASISSSKSNVKTNNEAKLSKK</sequence>
<dbReference type="AlphaFoldDB" id="A0A1W6K0C5"/>
<gene>
    <name evidence="4" type="primary">rpl29</name>
    <name evidence="7" type="ORF">B6F84_07760</name>
</gene>
<dbReference type="GO" id="GO:0005840">
    <property type="term" value="C:ribosome"/>
    <property type="evidence" value="ECO:0007669"/>
    <property type="project" value="UniProtKB-KW"/>
</dbReference>
<evidence type="ECO:0000256" key="6">
    <source>
        <dbReference type="SAM" id="MobiDB-lite"/>
    </source>
</evidence>
<evidence type="ECO:0000313" key="7">
    <source>
        <dbReference type="EMBL" id="ARM75932.1"/>
    </source>
</evidence>
<dbReference type="OrthoDB" id="11736at2157"/>
<evidence type="ECO:0000313" key="8">
    <source>
        <dbReference type="Proteomes" id="UP000193404"/>
    </source>
</evidence>
<evidence type="ECO:0000256" key="2">
    <source>
        <dbReference type="ARBA" id="ARBA00022980"/>
    </source>
</evidence>
<organism evidence="7 8">
    <name type="scientific">Acidianus manzaensis</name>
    <dbReference type="NCBI Taxonomy" id="282676"/>
    <lineage>
        <taxon>Archaea</taxon>
        <taxon>Thermoproteota</taxon>
        <taxon>Thermoprotei</taxon>
        <taxon>Sulfolobales</taxon>
        <taxon>Sulfolobaceae</taxon>
        <taxon>Acidianus</taxon>
    </lineage>
</organism>
<evidence type="ECO:0000256" key="4">
    <source>
        <dbReference type="HAMAP-Rule" id="MF_00374"/>
    </source>
</evidence>
<proteinExistence type="inferred from homology"/>
<accession>A0A1W6K0C5</accession>
<dbReference type="InterPro" id="IPR001854">
    <property type="entry name" value="Ribosomal_uL29"/>
</dbReference>
<dbReference type="Gene3D" id="1.10.287.310">
    <property type="match status" value="1"/>
</dbReference>
<dbReference type="EMBL" id="CP020477">
    <property type="protein sequence ID" value="ARM75932.1"/>
    <property type="molecule type" value="Genomic_DNA"/>
</dbReference>
<keyword evidence="3 4" id="KW-0687">Ribonucleoprotein</keyword>
<dbReference type="SUPFAM" id="SSF46561">
    <property type="entry name" value="Ribosomal protein L29 (L29p)"/>
    <property type="match status" value="1"/>
</dbReference>
<feature type="coiled-coil region" evidence="5">
    <location>
        <begin position="6"/>
        <end position="33"/>
    </location>
</feature>
<evidence type="ECO:0000256" key="1">
    <source>
        <dbReference type="ARBA" id="ARBA00009254"/>
    </source>
</evidence>
<dbReference type="CDD" id="cd00427">
    <property type="entry name" value="Ribosomal_L29_HIP"/>
    <property type="match status" value="1"/>
</dbReference>
<keyword evidence="2 4" id="KW-0689">Ribosomal protein</keyword>
<dbReference type="GO" id="GO:0003735">
    <property type="term" value="F:structural constituent of ribosome"/>
    <property type="evidence" value="ECO:0007669"/>
    <property type="project" value="InterPro"/>
</dbReference>
<dbReference type="Pfam" id="PF00831">
    <property type="entry name" value="Ribosomal_L29"/>
    <property type="match status" value="1"/>
</dbReference>
<reference evidence="7 8" key="1">
    <citation type="submission" date="2017-03" db="EMBL/GenBank/DDBJ databases">
        <title>Sulfur activation and transportation mechanism of thermophilic Archaea Acidianus manzaensis YN-25.</title>
        <authorList>
            <person name="Ma Y."/>
            <person name="Yang Y."/>
            <person name="Xia J."/>
        </authorList>
    </citation>
    <scope>NUCLEOTIDE SEQUENCE [LARGE SCALE GENOMIC DNA]</scope>
    <source>
        <strain evidence="7 8">YN-25</strain>
    </source>
</reference>
<dbReference type="STRING" id="282676.B6F84_07760"/>
<dbReference type="GO" id="GO:0006412">
    <property type="term" value="P:translation"/>
    <property type="evidence" value="ECO:0007669"/>
    <property type="project" value="UniProtKB-UniRule"/>
</dbReference>
<name>A0A1W6K0C5_9CREN</name>
<dbReference type="NCBIfam" id="TIGR00012">
    <property type="entry name" value="L29"/>
    <property type="match status" value="1"/>
</dbReference>
<evidence type="ECO:0000256" key="5">
    <source>
        <dbReference type="SAM" id="Coils"/>
    </source>
</evidence>
<dbReference type="GeneID" id="41590804"/>
<dbReference type="PROSITE" id="PS00579">
    <property type="entry name" value="RIBOSOMAL_L29"/>
    <property type="match status" value="1"/>
</dbReference>
<dbReference type="HAMAP" id="MF_00374">
    <property type="entry name" value="Ribosomal_uL29"/>
    <property type="match status" value="1"/>
</dbReference>
<dbReference type="GO" id="GO:1990904">
    <property type="term" value="C:ribonucleoprotein complex"/>
    <property type="evidence" value="ECO:0007669"/>
    <property type="project" value="UniProtKB-KW"/>
</dbReference>
<dbReference type="RefSeq" id="WP_148692870.1">
    <property type="nucleotide sequence ID" value="NZ_CP020477.1"/>
</dbReference>
<feature type="region of interest" description="Disordered" evidence="6">
    <location>
        <begin position="63"/>
        <end position="84"/>
    </location>
</feature>
<dbReference type="InterPro" id="IPR036049">
    <property type="entry name" value="Ribosomal_uL29_sf"/>
</dbReference>
<dbReference type="Proteomes" id="UP000193404">
    <property type="component" value="Chromosome"/>
</dbReference>
<protein>
    <recommendedName>
        <fullName evidence="4">Large ribosomal subunit protein uL29</fullName>
    </recommendedName>
</protein>
<evidence type="ECO:0000256" key="3">
    <source>
        <dbReference type="ARBA" id="ARBA00023274"/>
    </source>
</evidence>
<comment type="similarity">
    <text evidence="1 4">Belongs to the universal ribosomal protein uL29 family.</text>
</comment>
<dbReference type="KEGG" id="aman:B6F84_07760"/>
<dbReference type="InterPro" id="IPR018254">
    <property type="entry name" value="Ribosomal_uL29_CS"/>
</dbReference>
<keyword evidence="5" id="KW-0175">Coiled coil</keyword>
<keyword evidence="8" id="KW-1185">Reference proteome</keyword>